<evidence type="ECO:0000256" key="8">
    <source>
        <dbReference type="ARBA" id="ARBA00047899"/>
    </source>
</evidence>
<dbReference type="InterPro" id="IPR017441">
    <property type="entry name" value="Protein_kinase_ATP_BS"/>
</dbReference>
<sequence>MVSSQFSKFAGTNLLKPFNNHMLLSGEAPDVFSFDHVDLDFSDVFGPAPTPTTLPQISEDSTNFVVPTAVNDLVYDEPAVVYSRSHSFVGPTTCVNQLSKLSKLTLHDRGDPLELVGEVDEDAHENFSESSIEKFILEESISQVDSNSEKPIGLEDFEFLKLVGQGAFGKVYQVRKTGSSEIFAMKTKYRLYLVLDFVNGGHLFFQLYHQGLFREDLGRIYAAEIVSAVAHLHAHGIMHRDLKPENILLDAEGHAMLTDFGLAKQFDEETRSNSMCGTLEYMAPEIILGKGHDKAADWWSVGILLYEMLTGKPPFVGGNRQKIQQKILKDKLKLPAFLSSDAHSLLKGLLQKDASKRLGSGPRGSAEIKGHKWFKSINWKKLEAREIQPSFLPQVAGKQCVANFDERWTKMPVLVSPASSPKFAENPFKGFSYVRPAAQFLQDYDVRSLILCQLHQLFFKVTVD</sequence>
<dbReference type="InterPro" id="IPR045270">
    <property type="entry name" value="STKc_AGC"/>
</dbReference>
<dbReference type="Gene3D" id="3.30.200.20">
    <property type="entry name" value="Phosphorylase Kinase, domain 1"/>
    <property type="match status" value="2"/>
</dbReference>
<keyword evidence="2 11" id="KW-0723">Serine/threonine-protein kinase</keyword>
<evidence type="ECO:0000256" key="11">
    <source>
        <dbReference type="RuleBase" id="RU000304"/>
    </source>
</evidence>
<keyword evidence="3" id="KW-0597">Phosphoprotein</keyword>
<dbReference type="InterPro" id="IPR017892">
    <property type="entry name" value="Pkinase_C"/>
</dbReference>
<dbReference type="AlphaFoldDB" id="A0AAW2RPU4"/>
<dbReference type="SMART" id="SM00133">
    <property type="entry name" value="S_TK_X"/>
    <property type="match status" value="1"/>
</dbReference>
<keyword evidence="5 10" id="KW-0547">Nucleotide-binding</keyword>
<organism evidence="14">
    <name type="scientific">Sesamum calycinum</name>
    <dbReference type="NCBI Taxonomy" id="2727403"/>
    <lineage>
        <taxon>Eukaryota</taxon>
        <taxon>Viridiplantae</taxon>
        <taxon>Streptophyta</taxon>
        <taxon>Embryophyta</taxon>
        <taxon>Tracheophyta</taxon>
        <taxon>Spermatophyta</taxon>
        <taxon>Magnoliopsida</taxon>
        <taxon>eudicotyledons</taxon>
        <taxon>Gunneridae</taxon>
        <taxon>Pentapetalae</taxon>
        <taxon>asterids</taxon>
        <taxon>lamiids</taxon>
        <taxon>Lamiales</taxon>
        <taxon>Pedaliaceae</taxon>
        <taxon>Sesamum</taxon>
    </lineage>
</organism>
<dbReference type="SUPFAM" id="SSF56112">
    <property type="entry name" value="Protein kinase-like (PK-like)"/>
    <property type="match status" value="1"/>
</dbReference>
<accession>A0AAW2RPU4</accession>
<evidence type="ECO:0000256" key="6">
    <source>
        <dbReference type="ARBA" id="ARBA00022777"/>
    </source>
</evidence>
<dbReference type="EC" id="2.7.11.1" evidence="1"/>
<evidence type="ECO:0000259" key="13">
    <source>
        <dbReference type="PROSITE" id="PS51285"/>
    </source>
</evidence>
<evidence type="ECO:0000259" key="12">
    <source>
        <dbReference type="PROSITE" id="PS50011"/>
    </source>
</evidence>
<keyword evidence="7 10" id="KW-0067">ATP-binding</keyword>
<dbReference type="PROSITE" id="PS50011">
    <property type="entry name" value="PROTEIN_KINASE_DOM"/>
    <property type="match status" value="1"/>
</dbReference>
<evidence type="ECO:0000256" key="3">
    <source>
        <dbReference type="ARBA" id="ARBA00022553"/>
    </source>
</evidence>
<dbReference type="Pfam" id="PF00433">
    <property type="entry name" value="Pkinase_C"/>
    <property type="match status" value="1"/>
</dbReference>
<evidence type="ECO:0000256" key="2">
    <source>
        <dbReference type="ARBA" id="ARBA00022527"/>
    </source>
</evidence>
<protein>
    <recommendedName>
        <fullName evidence="1">non-specific serine/threonine protein kinase</fullName>
        <ecNumber evidence="1">2.7.11.1</ecNumber>
    </recommendedName>
</protein>
<evidence type="ECO:0000256" key="10">
    <source>
        <dbReference type="PROSITE-ProRule" id="PRU10141"/>
    </source>
</evidence>
<feature type="domain" description="Protein kinase" evidence="12">
    <location>
        <begin position="101"/>
        <end position="374"/>
    </location>
</feature>
<gene>
    <name evidence="14" type="ORF">Scaly_0510500</name>
</gene>
<keyword evidence="6 14" id="KW-0418">Kinase</keyword>
<evidence type="ECO:0000256" key="7">
    <source>
        <dbReference type="ARBA" id="ARBA00022840"/>
    </source>
</evidence>
<dbReference type="FunFam" id="1.10.510.10:FF:000297">
    <property type="entry name" value="Non-specific serine/threonine protein kinase"/>
    <property type="match status" value="1"/>
</dbReference>
<dbReference type="PROSITE" id="PS00107">
    <property type="entry name" value="PROTEIN_KINASE_ATP"/>
    <property type="match status" value="1"/>
</dbReference>
<dbReference type="EMBL" id="JACGWM010000003">
    <property type="protein sequence ID" value="KAL0382232.1"/>
    <property type="molecule type" value="Genomic_DNA"/>
</dbReference>
<comment type="similarity">
    <text evidence="11">Belongs to the protein kinase superfamily.</text>
</comment>
<dbReference type="InterPro" id="IPR000719">
    <property type="entry name" value="Prot_kinase_dom"/>
</dbReference>
<reference evidence="14" key="2">
    <citation type="journal article" date="2024" name="Plant">
        <title>Genomic evolution and insights into agronomic trait innovations of Sesamum species.</title>
        <authorList>
            <person name="Miao H."/>
            <person name="Wang L."/>
            <person name="Qu L."/>
            <person name="Liu H."/>
            <person name="Sun Y."/>
            <person name="Le M."/>
            <person name="Wang Q."/>
            <person name="Wei S."/>
            <person name="Zheng Y."/>
            <person name="Lin W."/>
            <person name="Duan Y."/>
            <person name="Cao H."/>
            <person name="Xiong S."/>
            <person name="Wang X."/>
            <person name="Wei L."/>
            <person name="Li C."/>
            <person name="Ma Q."/>
            <person name="Ju M."/>
            <person name="Zhao R."/>
            <person name="Li G."/>
            <person name="Mu C."/>
            <person name="Tian Q."/>
            <person name="Mei H."/>
            <person name="Zhang T."/>
            <person name="Gao T."/>
            <person name="Zhang H."/>
        </authorList>
    </citation>
    <scope>NUCLEOTIDE SEQUENCE</scope>
    <source>
        <strain evidence="14">KEN8</strain>
    </source>
</reference>
<dbReference type="InterPro" id="IPR000961">
    <property type="entry name" value="AGC-kinase_C"/>
</dbReference>
<evidence type="ECO:0000256" key="4">
    <source>
        <dbReference type="ARBA" id="ARBA00022679"/>
    </source>
</evidence>
<keyword evidence="4" id="KW-0808">Transferase</keyword>
<feature type="binding site" evidence="10">
    <location>
        <position position="186"/>
    </location>
    <ligand>
        <name>ATP</name>
        <dbReference type="ChEBI" id="CHEBI:30616"/>
    </ligand>
</feature>
<dbReference type="CDD" id="cd05123">
    <property type="entry name" value="STKc_AGC"/>
    <property type="match status" value="1"/>
</dbReference>
<comment type="caution">
    <text evidence="14">The sequence shown here is derived from an EMBL/GenBank/DDBJ whole genome shotgun (WGS) entry which is preliminary data.</text>
</comment>
<dbReference type="InterPro" id="IPR011009">
    <property type="entry name" value="Kinase-like_dom_sf"/>
</dbReference>
<evidence type="ECO:0000313" key="14">
    <source>
        <dbReference type="EMBL" id="KAL0382232.1"/>
    </source>
</evidence>
<comment type="catalytic activity">
    <reaction evidence="9">
        <text>L-seryl-[protein] + ATP = O-phospho-L-seryl-[protein] + ADP + H(+)</text>
        <dbReference type="Rhea" id="RHEA:17989"/>
        <dbReference type="Rhea" id="RHEA-COMP:9863"/>
        <dbReference type="Rhea" id="RHEA-COMP:11604"/>
        <dbReference type="ChEBI" id="CHEBI:15378"/>
        <dbReference type="ChEBI" id="CHEBI:29999"/>
        <dbReference type="ChEBI" id="CHEBI:30616"/>
        <dbReference type="ChEBI" id="CHEBI:83421"/>
        <dbReference type="ChEBI" id="CHEBI:456216"/>
        <dbReference type="EC" id="2.7.11.1"/>
    </reaction>
</comment>
<dbReference type="SMART" id="SM00220">
    <property type="entry name" value="S_TKc"/>
    <property type="match status" value="1"/>
</dbReference>
<evidence type="ECO:0000256" key="5">
    <source>
        <dbReference type="ARBA" id="ARBA00022741"/>
    </source>
</evidence>
<reference evidence="14" key="1">
    <citation type="submission" date="2020-06" db="EMBL/GenBank/DDBJ databases">
        <authorList>
            <person name="Li T."/>
            <person name="Hu X."/>
            <person name="Zhang T."/>
            <person name="Song X."/>
            <person name="Zhang H."/>
            <person name="Dai N."/>
            <person name="Sheng W."/>
            <person name="Hou X."/>
            <person name="Wei L."/>
        </authorList>
    </citation>
    <scope>NUCLEOTIDE SEQUENCE</scope>
    <source>
        <strain evidence="14">KEN8</strain>
        <tissue evidence="14">Leaf</tissue>
    </source>
</reference>
<name>A0AAW2RPU4_9LAMI</name>
<proteinExistence type="inferred from homology"/>
<dbReference type="PROSITE" id="PS51285">
    <property type="entry name" value="AGC_KINASE_CTER"/>
    <property type="match status" value="1"/>
</dbReference>
<dbReference type="Pfam" id="PF00069">
    <property type="entry name" value="Pkinase"/>
    <property type="match status" value="1"/>
</dbReference>
<feature type="domain" description="AGC-kinase C-terminal" evidence="13">
    <location>
        <begin position="375"/>
        <end position="443"/>
    </location>
</feature>
<evidence type="ECO:0000256" key="1">
    <source>
        <dbReference type="ARBA" id="ARBA00012513"/>
    </source>
</evidence>
<evidence type="ECO:0000256" key="9">
    <source>
        <dbReference type="ARBA" id="ARBA00048679"/>
    </source>
</evidence>
<comment type="catalytic activity">
    <reaction evidence="8">
        <text>L-threonyl-[protein] + ATP = O-phospho-L-threonyl-[protein] + ADP + H(+)</text>
        <dbReference type="Rhea" id="RHEA:46608"/>
        <dbReference type="Rhea" id="RHEA-COMP:11060"/>
        <dbReference type="Rhea" id="RHEA-COMP:11605"/>
        <dbReference type="ChEBI" id="CHEBI:15378"/>
        <dbReference type="ChEBI" id="CHEBI:30013"/>
        <dbReference type="ChEBI" id="CHEBI:30616"/>
        <dbReference type="ChEBI" id="CHEBI:61977"/>
        <dbReference type="ChEBI" id="CHEBI:456216"/>
        <dbReference type="EC" id="2.7.11.1"/>
    </reaction>
</comment>
<dbReference type="GO" id="GO:0004674">
    <property type="term" value="F:protein serine/threonine kinase activity"/>
    <property type="evidence" value="ECO:0007669"/>
    <property type="project" value="UniProtKB-KW"/>
</dbReference>
<dbReference type="PROSITE" id="PS00108">
    <property type="entry name" value="PROTEIN_KINASE_ST"/>
    <property type="match status" value="1"/>
</dbReference>
<dbReference type="PANTHER" id="PTHR24351">
    <property type="entry name" value="RIBOSOMAL PROTEIN S6 KINASE"/>
    <property type="match status" value="1"/>
</dbReference>
<dbReference type="InterPro" id="IPR008271">
    <property type="entry name" value="Ser/Thr_kinase_AS"/>
</dbReference>
<dbReference type="GO" id="GO:0005524">
    <property type="term" value="F:ATP binding"/>
    <property type="evidence" value="ECO:0007669"/>
    <property type="project" value="UniProtKB-UniRule"/>
</dbReference>
<dbReference type="Gene3D" id="1.10.510.10">
    <property type="entry name" value="Transferase(Phosphotransferase) domain 1"/>
    <property type="match status" value="1"/>
</dbReference>